<dbReference type="EMBL" id="VSSQ01000083">
    <property type="protein sequence ID" value="MPL74760.1"/>
    <property type="molecule type" value="Genomic_DNA"/>
</dbReference>
<proteinExistence type="predicted"/>
<comment type="caution">
    <text evidence="1">The sequence shown here is derived from an EMBL/GenBank/DDBJ whole genome shotgun (WGS) entry which is preliminary data.</text>
</comment>
<evidence type="ECO:0000313" key="1">
    <source>
        <dbReference type="EMBL" id="MPL74760.1"/>
    </source>
</evidence>
<name>A0A644U754_9ZZZZ</name>
<gene>
    <name evidence="1" type="ORF">SDC9_20577</name>
</gene>
<reference evidence="1" key="1">
    <citation type="submission" date="2019-08" db="EMBL/GenBank/DDBJ databases">
        <authorList>
            <person name="Kucharzyk K."/>
            <person name="Murdoch R.W."/>
            <person name="Higgins S."/>
            <person name="Loffler F."/>
        </authorList>
    </citation>
    <scope>NUCLEOTIDE SEQUENCE</scope>
</reference>
<organism evidence="1">
    <name type="scientific">bioreactor metagenome</name>
    <dbReference type="NCBI Taxonomy" id="1076179"/>
    <lineage>
        <taxon>unclassified sequences</taxon>
        <taxon>metagenomes</taxon>
        <taxon>ecological metagenomes</taxon>
    </lineage>
</organism>
<sequence>MTPPAPRSGNPAIPQRNRGALLIWTEKNTQWRAPQPDRNAHHRLLASKWQRRPPRNPGLFPLLRPFPQGQADVRVGKRYENPHHIPPKGEVDAPDDLYKQGWRTANWRDDVDTERLAEIGSAA</sequence>
<dbReference type="AlphaFoldDB" id="A0A644U754"/>
<accession>A0A644U754</accession>
<protein>
    <submittedName>
        <fullName evidence="1">Uncharacterized protein</fullName>
    </submittedName>
</protein>